<evidence type="ECO:0000256" key="3">
    <source>
        <dbReference type="ARBA" id="ARBA00022692"/>
    </source>
</evidence>
<evidence type="ECO:0000313" key="8">
    <source>
        <dbReference type="Proteomes" id="UP001346149"/>
    </source>
</evidence>
<dbReference type="EMBL" id="JAXQNO010000002">
    <property type="protein sequence ID" value="KAK4802617.1"/>
    <property type="molecule type" value="Genomic_DNA"/>
</dbReference>
<keyword evidence="3 6" id="KW-0812">Transmembrane</keyword>
<evidence type="ECO:0008006" key="9">
    <source>
        <dbReference type="Google" id="ProtNLM"/>
    </source>
</evidence>
<dbReference type="Pfam" id="PF04819">
    <property type="entry name" value="DUF716"/>
    <property type="match status" value="1"/>
</dbReference>
<name>A0AAN7MCP9_TRANT</name>
<dbReference type="AlphaFoldDB" id="A0AAN7MCP9"/>
<comment type="caution">
    <text evidence="7">The sequence shown here is derived from an EMBL/GenBank/DDBJ whole genome shotgun (WGS) entry which is preliminary data.</text>
</comment>
<keyword evidence="8" id="KW-1185">Reference proteome</keyword>
<evidence type="ECO:0000256" key="4">
    <source>
        <dbReference type="ARBA" id="ARBA00022989"/>
    </source>
</evidence>
<dbReference type="Proteomes" id="UP001346149">
    <property type="component" value="Unassembled WGS sequence"/>
</dbReference>
<evidence type="ECO:0000256" key="1">
    <source>
        <dbReference type="ARBA" id="ARBA00004141"/>
    </source>
</evidence>
<evidence type="ECO:0000256" key="6">
    <source>
        <dbReference type="SAM" id="Phobius"/>
    </source>
</evidence>
<feature type="transmembrane region" description="Helical" evidence="6">
    <location>
        <begin position="52"/>
        <end position="69"/>
    </location>
</feature>
<protein>
    <recommendedName>
        <fullName evidence="9">Transmembrane protein 45B</fullName>
    </recommendedName>
</protein>
<feature type="transmembrane region" description="Helical" evidence="6">
    <location>
        <begin position="6"/>
        <end position="31"/>
    </location>
</feature>
<dbReference type="InterPro" id="IPR006904">
    <property type="entry name" value="DUF716"/>
</dbReference>
<accession>A0AAN7MCP9</accession>
<gene>
    <name evidence="7" type="ORF">SAY86_000820</name>
</gene>
<keyword evidence="5 6" id="KW-0472">Membrane</keyword>
<evidence type="ECO:0000313" key="7">
    <source>
        <dbReference type="EMBL" id="KAK4802617.1"/>
    </source>
</evidence>
<reference evidence="7 8" key="1">
    <citation type="journal article" date="2023" name="Hortic Res">
        <title>Pangenome of water caltrop reveals structural variations and asymmetric subgenome divergence after allopolyploidization.</title>
        <authorList>
            <person name="Zhang X."/>
            <person name="Chen Y."/>
            <person name="Wang L."/>
            <person name="Yuan Y."/>
            <person name="Fang M."/>
            <person name="Shi L."/>
            <person name="Lu R."/>
            <person name="Comes H.P."/>
            <person name="Ma Y."/>
            <person name="Chen Y."/>
            <person name="Huang G."/>
            <person name="Zhou Y."/>
            <person name="Zheng Z."/>
            <person name="Qiu Y."/>
        </authorList>
    </citation>
    <scope>NUCLEOTIDE SEQUENCE [LARGE SCALE GENOMIC DNA]</scope>
    <source>
        <strain evidence="7">F231</strain>
    </source>
</reference>
<feature type="transmembrane region" description="Helical" evidence="6">
    <location>
        <begin position="115"/>
        <end position="136"/>
    </location>
</feature>
<feature type="transmembrane region" description="Helical" evidence="6">
    <location>
        <begin position="241"/>
        <end position="260"/>
    </location>
</feature>
<comment type="subcellular location">
    <subcellularLocation>
        <location evidence="1">Membrane</location>
        <topology evidence="1">Multi-pass membrane protein</topology>
    </subcellularLocation>
</comment>
<feature type="transmembrane region" description="Helical" evidence="6">
    <location>
        <begin position="89"/>
        <end position="108"/>
    </location>
</feature>
<keyword evidence="4 6" id="KW-1133">Transmembrane helix</keyword>
<dbReference type="PANTHER" id="PTHR46285:SF13">
    <property type="entry name" value="OS02G0167775 PROTEIN"/>
    <property type="match status" value="1"/>
</dbReference>
<evidence type="ECO:0000256" key="5">
    <source>
        <dbReference type="ARBA" id="ARBA00023136"/>
    </source>
</evidence>
<comment type="similarity">
    <text evidence="2">Belongs to the TMEM45 family.</text>
</comment>
<dbReference type="GO" id="GO:0016020">
    <property type="term" value="C:membrane"/>
    <property type="evidence" value="ECO:0007669"/>
    <property type="project" value="UniProtKB-SubCell"/>
</dbReference>
<feature type="transmembrane region" description="Helical" evidence="6">
    <location>
        <begin position="176"/>
        <end position="199"/>
    </location>
</feature>
<organism evidence="7 8">
    <name type="scientific">Trapa natans</name>
    <name type="common">Water chestnut</name>
    <dbReference type="NCBI Taxonomy" id="22666"/>
    <lineage>
        <taxon>Eukaryota</taxon>
        <taxon>Viridiplantae</taxon>
        <taxon>Streptophyta</taxon>
        <taxon>Embryophyta</taxon>
        <taxon>Tracheophyta</taxon>
        <taxon>Spermatophyta</taxon>
        <taxon>Magnoliopsida</taxon>
        <taxon>eudicotyledons</taxon>
        <taxon>Gunneridae</taxon>
        <taxon>Pentapetalae</taxon>
        <taxon>rosids</taxon>
        <taxon>malvids</taxon>
        <taxon>Myrtales</taxon>
        <taxon>Lythraceae</taxon>
        <taxon>Trapa</taxon>
    </lineage>
</organism>
<sequence length="301" mass="33459">MGTFVGHFLLGFALALLGLWHIFNTARAFFFHGSNNFKSRFSYPLKILQCQFQNLDLILILSFSIPAIVTQVFDFPVIRLVFRLDNLEHASMFLHLLLFSGFTLLSELTQTSENLSGVIGILASSVFGQELFLLHFHSTDHVGIEGHYHWLLQLIVLVSFLSAITVTLMPSSLPASLVLAVSVTFQGLWFINMGFMLWVPELVSRGCSLKSGQPMHYGDATVVCGSKEADFRARALANLQFSWILSTLLVFTGSMCLKLARSNESDGKRAAEYQKLQSSRGVELYPALSIGGFKQDHSLGL</sequence>
<feature type="transmembrane region" description="Helical" evidence="6">
    <location>
        <begin position="148"/>
        <end position="169"/>
    </location>
</feature>
<dbReference type="PANTHER" id="PTHR46285">
    <property type="entry name" value="PROTEINASE INHIBITOR I4, SERPIN (DUF716)-RELATED"/>
    <property type="match status" value="1"/>
</dbReference>
<evidence type="ECO:0000256" key="2">
    <source>
        <dbReference type="ARBA" id="ARBA00006948"/>
    </source>
</evidence>
<proteinExistence type="inferred from homology"/>